<proteinExistence type="predicted"/>
<protein>
    <submittedName>
        <fullName evidence="3">Uncharacterized protein</fullName>
    </submittedName>
</protein>
<keyword evidence="2" id="KW-0732">Signal</keyword>
<keyword evidence="1" id="KW-0175">Coiled coil</keyword>
<feature type="chain" id="PRO_5045154674" evidence="2">
    <location>
        <begin position="27"/>
        <end position="300"/>
    </location>
</feature>
<evidence type="ECO:0000313" key="3">
    <source>
        <dbReference type="EMBL" id="BDB55212.1"/>
    </source>
</evidence>
<evidence type="ECO:0000256" key="2">
    <source>
        <dbReference type="SAM" id="SignalP"/>
    </source>
</evidence>
<dbReference type="RefSeq" id="WP_229316599.1">
    <property type="nucleotide sequence ID" value="NZ_AP025184.1"/>
</dbReference>
<dbReference type="Proteomes" id="UP001319867">
    <property type="component" value="Chromosome"/>
</dbReference>
<dbReference type="EMBL" id="AP025184">
    <property type="protein sequence ID" value="BDB55212.1"/>
    <property type="molecule type" value="Genomic_DNA"/>
</dbReference>
<evidence type="ECO:0000256" key="1">
    <source>
        <dbReference type="SAM" id="Coils"/>
    </source>
</evidence>
<keyword evidence="4" id="KW-1185">Reference proteome</keyword>
<organism evidence="3 4">
    <name type="scientific">Flavobacterium ammoniigenes</name>
    <dbReference type="NCBI Taxonomy" id="1751095"/>
    <lineage>
        <taxon>Bacteria</taxon>
        <taxon>Pseudomonadati</taxon>
        <taxon>Bacteroidota</taxon>
        <taxon>Flavobacteriia</taxon>
        <taxon>Flavobacteriales</taxon>
        <taxon>Flavobacteriaceae</taxon>
        <taxon>Flavobacterium</taxon>
    </lineage>
</organism>
<evidence type="ECO:0000313" key="4">
    <source>
        <dbReference type="Proteomes" id="UP001319867"/>
    </source>
</evidence>
<accession>A0ABM7V6N5</accession>
<name>A0ABM7V6N5_9FLAO</name>
<sequence>MNTRKHYFTLALAFGLIIGGSVAVLAQNQKKKEIIEINNENDDVVMTWNKTTPESEMNDDVKALKKYGVTINYTDVKRNSNKEITGLKVSYEDEKGNKGELKLNQQAPISTINFYKSGNEIGFGTPSNSNPMNSFSFSGVPNGSAVKIFGFHDEDGNPSTENFRFNFTDKNKGPKSSMKSKIVIKKSNKKDLIIEDGEVISGKDDYSDEEIEKIKKEYEIDSEDVENTKEDQLGVFDLRNDKGVQEFKKKIKKIISSSDSDTDSTSELAKAKEEMIKAKEELEKARIALEKATPTQSKKK</sequence>
<gene>
    <name evidence="3" type="ORF">GENT5_15170</name>
</gene>
<feature type="coiled-coil region" evidence="1">
    <location>
        <begin position="265"/>
        <end position="292"/>
    </location>
</feature>
<reference evidence="3 4" key="2">
    <citation type="journal article" date="2022" name="Microorganisms">
        <title>Complete Genome Sequences of Two Flavobacterium ammonificans Strains and a Flavobacterium ammoniigenes Strain of Ammonifying Bacterioplankton Isolated from Surface River Water.</title>
        <authorList>
            <person name="Suda W."/>
            <person name="Ogata Y."/>
            <person name="Shindo C."/>
            <person name="Watanabe K."/>
        </authorList>
    </citation>
    <scope>NUCLEOTIDE SEQUENCE [LARGE SCALE GENOMIC DNA]</scope>
    <source>
        <strain evidence="3 4">GENT5</strain>
    </source>
</reference>
<feature type="signal peptide" evidence="2">
    <location>
        <begin position="1"/>
        <end position="26"/>
    </location>
</feature>
<reference evidence="3 4" key="1">
    <citation type="journal article" date="2022" name="Int. J. Syst. Evol. Microbiol.">
        <title>Flavobacterium ammonificans sp. nov. and Flavobacterium ammoniigenes sp. nov., ammonifying bacteria isolated from surface river water.</title>
        <authorList>
            <person name="Watanabe K."/>
            <person name="Kitamura T."/>
            <person name="Ogata Y."/>
            <person name="Shindo C."/>
            <person name="Suda W."/>
        </authorList>
    </citation>
    <scope>NUCLEOTIDE SEQUENCE [LARGE SCALE GENOMIC DNA]</scope>
    <source>
        <strain evidence="3 4">GENT5</strain>
    </source>
</reference>